<organism evidence="2 4">
    <name type="scientific">Ficus carica</name>
    <name type="common">Common fig</name>
    <dbReference type="NCBI Taxonomy" id="3494"/>
    <lineage>
        <taxon>Eukaryota</taxon>
        <taxon>Viridiplantae</taxon>
        <taxon>Streptophyta</taxon>
        <taxon>Embryophyta</taxon>
        <taxon>Tracheophyta</taxon>
        <taxon>Spermatophyta</taxon>
        <taxon>Magnoliopsida</taxon>
        <taxon>eudicotyledons</taxon>
        <taxon>Gunneridae</taxon>
        <taxon>Pentapetalae</taxon>
        <taxon>rosids</taxon>
        <taxon>fabids</taxon>
        <taxon>Rosales</taxon>
        <taxon>Moraceae</taxon>
        <taxon>Ficeae</taxon>
        <taxon>Ficus</taxon>
    </lineage>
</organism>
<gene>
    <name evidence="2" type="ORF">TIFTF001_045225</name>
    <name evidence="3" type="ORF">TIFTF001_045226</name>
</gene>
<evidence type="ECO:0000313" key="4">
    <source>
        <dbReference type="Proteomes" id="UP001187192"/>
    </source>
</evidence>
<comment type="caution">
    <text evidence="2">The sequence shown here is derived from an EMBL/GenBank/DDBJ whole genome shotgun (WGS) entry which is preliminary data.</text>
</comment>
<proteinExistence type="predicted"/>
<sequence>MMLSKFSRVIPTCHEGRFGPWFELDWASRPNHSMVARHEMFCGRKVVLARRKLMTYVYAIGIWFKLSPAPSHQWTPDVYEGVRKYGNGLRKTGRYRNRPPLPDPSDDPPKPNLRDPGFPDIEPSAPGKPPSHRRICVGRACSPLARQSRASHPPLRWKRF</sequence>
<dbReference type="EMBL" id="BTGU01003810">
    <property type="protein sequence ID" value="GMN19709.1"/>
    <property type="molecule type" value="Genomic_DNA"/>
</dbReference>
<keyword evidence="4" id="KW-1185">Reference proteome</keyword>
<evidence type="ECO:0000313" key="2">
    <source>
        <dbReference type="EMBL" id="GMN19709.1"/>
    </source>
</evidence>
<feature type="region of interest" description="Disordered" evidence="1">
    <location>
        <begin position="89"/>
        <end position="138"/>
    </location>
</feature>
<dbReference type="AlphaFoldDB" id="A0AA87YP66"/>
<protein>
    <submittedName>
        <fullName evidence="2">Uncharacterized protein</fullName>
    </submittedName>
</protein>
<evidence type="ECO:0000313" key="3">
    <source>
        <dbReference type="EMBL" id="GMN19724.1"/>
    </source>
</evidence>
<dbReference type="EMBL" id="BTGU01003811">
    <property type="protein sequence ID" value="GMN19724.1"/>
    <property type="molecule type" value="Genomic_DNA"/>
</dbReference>
<name>A0AA87YP66_FICCA</name>
<accession>A0AA87YP66</accession>
<reference evidence="2" key="1">
    <citation type="submission" date="2023-07" db="EMBL/GenBank/DDBJ databases">
        <title>draft genome sequence of fig (Ficus carica).</title>
        <authorList>
            <person name="Takahashi T."/>
            <person name="Nishimura K."/>
        </authorList>
    </citation>
    <scope>NUCLEOTIDE SEQUENCE</scope>
</reference>
<dbReference type="Proteomes" id="UP001187192">
    <property type="component" value="Unassembled WGS sequence"/>
</dbReference>
<evidence type="ECO:0000256" key="1">
    <source>
        <dbReference type="SAM" id="MobiDB-lite"/>
    </source>
</evidence>